<reference evidence="7" key="1">
    <citation type="submission" date="2017-08" db="EMBL/GenBank/DDBJ databases">
        <authorList>
            <person name="Polle J.E."/>
            <person name="Barry K."/>
            <person name="Cushman J."/>
            <person name="Schmutz J."/>
            <person name="Tran D."/>
            <person name="Hathwaick L.T."/>
            <person name="Yim W.C."/>
            <person name="Jenkins J."/>
            <person name="Mckie-Krisberg Z.M."/>
            <person name="Prochnik S."/>
            <person name="Lindquist E."/>
            <person name="Dockter R.B."/>
            <person name="Adam C."/>
            <person name="Molina H."/>
            <person name="Bunkerborg J."/>
            <person name="Jin E."/>
            <person name="Buchheim M."/>
            <person name="Magnuson J."/>
        </authorList>
    </citation>
    <scope>NUCLEOTIDE SEQUENCE</scope>
    <source>
        <strain evidence="7">CCAP 19/18</strain>
    </source>
</reference>
<keyword evidence="3 5" id="KW-0479">Metal-binding</keyword>
<dbReference type="PROSITE" id="PS00086">
    <property type="entry name" value="CYTOCHROME_P450"/>
    <property type="match status" value="1"/>
</dbReference>
<gene>
    <name evidence="7" type="ORF">DUNSADRAFT_10441</name>
</gene>
<comment type="caution">
    <text evidence="7">The sequence shown here is derived from an EMBL/GenBank/DDBJ whole genome shotgun (WGS) entry which is preliminary data.</text>
</comment>
<dbReference type="PANTHER" id="PTHR24305:SF166">
    <property type="entry name" value="CYTOCHROME P450 12A4, MITOCHONDRIAL-RELATED"/>
    <property type="match status" value="1"/>
</dbReference>
<dbReference type="InterPro" id="IPR050121">
    <property type="entry name" value="Cytochrome_P450_monoxygenase"/>
</dbReference>
<organism evidence="7 8">
    <name type="scientific">Dunaliella salina</name>
    <name type="common">Green alga</name>
    <name type="synonym">Protococcus salinus</name>
    <dbReference type="NCBI Taxonomy" id="3046"/>
    <lineage>
        <taxon>Eukaryota</taxon>
        <taxon>Viridiplantae</taxon>
        <taxon>Chlorophyta</taxon>
        <taxon>core chlorophytes</taxon>
        <taxon>Chlorophyceae</taxon>
        <taxon>CS clade</taxon>
        <taxon>Chlamydomonadales</taxon>
        <taxon>Dunaliellaceae</taxon>
        <taxon>Dunaliella</taxon>
    </lineage>
</organism>
<dbReference type="InterPro" id="IPR002403">
    <property type="entry name" value="Cyt_P450_E_grp-IV"/>
</dbReference>
<keyword evidence="5" id="KW-0503">Monooxygenase</keyword>
<evidence type="ECO:0000256" key="4">
    <source>
        <dbReference type="ARBA" id="ARBA00023004"/>
    </source>
</evidence>
<evidence type="ECO:0000256" key="6">
    <source>
        <dbReference type="SAM" id="MobiDB-lite"/>
    </source>
</evidence>
<evidence type="ECO:0000256" key="1">
    <source>
        <dbReference type="ARBA" id="ARBA00001971"/>
    </source>
</evidence>
<comment type="similarity">
    <text evidence="2 5">Belongs to the cytochrome P450 family.</text>
</comment>
<evidence type="ECO:0000256" key="3">
    <source>
        <dbReference type="ARBA" id="ARBA00022723"/>
    </source>
</evidence>
<dbReference type="PRINTS" id="PR00465">
    <property type="entry name" value="EP450IV"/>
</dbReference>
<dbReference type="Proteomes" id="UP000815325">
    <property type="component" value="Unassembled WGS sequence"/>
</dbReference>
<accession>A0ABQ7GFD4</accession>
<dbReference type="InterPro" id="IPR017972">
    <property type="entry name" value="Cyt_P450_CS"/>
</dbReference>
<dbReference type="EMBL" id="MU069818">
    <property type="protein sequence ID" value="KAF5833320.1"/>
    <property type="molecule type" value="Genomic_DNA"/>
</dbReference>
<name>A0ABQ7GFD4_DUNSA</name>
<dbReference type="InterPro" id="IPR036396">
    <property type="entry name" value="Cyt_P450_sf"/>
</dbReference>
<feature type="region of interest" description="Disordered" evidence="6">
    <location>
        <begin position="171"/>
        <end position="219"/>
    </location>
</feature>
<evidence type="ECO:0000313" key="7">
    <source>
        <dbReference type="EMBL" id="KAF5833320.1"/>
    </source>
</evidence>
<evidence type="ECO:0000256" key="2">
    <source>
        <dbReference type="ARBA" id="ARBA00010617"/>
    </source>
</evidence>
<dbReference type="SUPFAM" id="SSF48264">
    <property type="entry name" value="Cytochrome P450"/>
    <property type="match status" value="1"/>
</dbReference>
<keyword evidence="5" id="KW-0349">Heme</keyword>
<keyword evidence="8" id="KW-1185">Reference proteome</keyword>
<comment type="cofactor">
    <cofactor evidence="1">
        <name>heme</name>
        <dbReference type="ChEBI" id="CHEBI:30413"/>
    </cofactor>
</comment>
<sequence>MALAVMCMAPVIMPCERLHQELVQAGFVAQPASLTFGTVGSLKYLDAVVREVLRLHPTFGNVLTREASKDVVLGKIKVPQGCHVCVHPYAMHRCSRLWIRPDAFEPERWLCGVDTEGGSVADNGLPGSSQRHNGMATWPDVQQAHAAMMGANDRQGPIPFDDAAKCVGGTAAKGAAGNREKGGSSESIRKRKGDRAPEERPQENHQEPDDGGEAKSQGPQLCASHAFMPFGLGPRSCVGQVFAQAALKAALSILVAFYKLELAGKTKGPTDSGNEVLLPMRFKLRGLF</sequence>
<dbReference type="Gene3D" id="1.10.630.10">
    <property type="entry name" value="Cytochrome P450"/>
    <property type="match status" value="2"/>
</dbReference>
<protein>
    <submittedName>
        <fullName evidence="7">Cytochrome P450</fullName>
    </submittedName>
</protein>
<dbReference type="Pfam" id="PF00067">
    <property type="entry name" value="p450"/>
    <property type="match status" value="2"/>
</dbReference>
<dbReference type="InterPro" id="IPR001128">
    <property type="entry name" value="Cyt_P450"/>
</dbReference>
<dbReference type="PANTHER" id="PTHR24305">
    <property type="entry name" value="CYTOCHROME P450"/>
    <property type="match status" value="1"/>
</dbReference>
<keyword evidence="5" id="KW-0560">Oxidoreductase</keyword>
<evidence type="ECO:0000313" key="8">
    <source>
        <dbReference type="Proteomes" id="UP000815325"/>
    </source>
</evidence>
<keyword evidence="4 5" id="KW-0408">Iron</keyword>
<proteinExistence type="inferred from homology"/>
<evidence type="ECO:0000256" key="5">
    <source>
        <dbReference type="RuleBase" id="RU000461"/>
    </source>
</evidence>
<feature type="compositionally biased region" description="Basic and acidic residues" evidence="6">
    <location>
        <begin position="194"/>
        <end position="208"/>
    </location>
</feature>